<comment type="caution">
    <text evidence="2">The sequence shown here is derived from an EMBL/GenBank/DDBJ whole genome shotgun (WGS) entry which is preliminary data.</text>
</comment>
<accession>A0A9K3CP65</accession>
<evidence type="ECO:0000256" key="1">
    <source>
        <dbReference type="SAM" id="MobiDB-lite"/>
    </source>
</evidence>
<proteinExistence type="predicted"/>
<name>A0A9K3CP65_9EUKA</name>
<organism evidence="2 3">
    <name type="scientific">Kipferlia bialata</name>
    <dbReference type="NCBI Taxonomy" id="797122"/>
    <lineage>
        <taxon>Eukaryota</taxon>
        <taxon>Metamonada</taxon>
        <taxon>Carpediemonas-like organisms</taxon>
        <taxon>Kipferlia</taxon>
    </lineage>
</organism>
<gene>
    <name evidence="2" type="ORF">KIPB_000535</name>
</gene>
<dbReference type="EMBL" id="BDIP01000062">
    <property type="protein sequence ID" value="GIQ79835.1"/>
    <property type="molecule type" value="Genomic_DNA"/>
</dbReference>
<protein>
    <submittedName>
        <fullName evidence="2">Uncharacterized protein</fullName>
    </submittedName>
</protein>
<dbReference type="AlphaFoldDB" id="A0A9K3CP65"/>
<feature type="region of interest" description="Disordered" evidence="1">
    <location>
        <begin position="22"/>
        <end position="49"/>
    </location>
</feature>
<evidence type="ECO:0000313" key="2">
    <source>
        <dbReference type="EMBL" id="GIQ79835.1"/>
    </source>
</evidence>
<evidence type="ECO:0000313" key="3">
    <source>
        <dbReference type="Proteomes" id="UP000265618"/>
    </source>
</evidence>
<sequence length="173" mass="19314">MGCCLSNDAECEYDPSDLNTTNVRASPVTQARETDTDAGNKITPSKDSTDTSWMASRLLLLTITDHPDFLDTAETVLAHLARFLQKSDIEDIYPEMAIKFLGLFVVFNKEVSDFRGQVQASSDNKGDDDLHTEIIKSLIQLAKWARDIDPSRLHGGDQVQKSWDYIKDIGMEG</sequence>
<keyword evidence="3" id="KW-1185">Reference proteome</keyword>
<dbReference type="Proteomes" id="UP000265618">
    <property type="component" value="Unassembled WGS sequence"/>
</dbReference>
<feature type="compositionally biased region" description="Polar residues" evidence="1">
    <location>
        <begin position="22"/>
        <end position="31"/>
    </location>
</feature>
<reference evidence="2 3" key="1">
    <citation type="journal article" date="2018" name="PLoS ONE">
        <title>The draft genome of Kipferlia bialata reveals reductive genome evolution in fornicate parasites.</title>
        <authorList>
            <person name="Tanifuji G."/>
            <person name="Takabayashi S."/>
            <person name="Kume K."/>
            <person name="Takagi M."/>
            <person name="Nakayama T."/>
            <person name="Kamikawa R."/>
            <person name="Inagaki Y."/>
            <person name="Hashimoto T."/>
        </authorList>
    </citation>
    <scope>NUCLEOTIDE SEQUENCE [LARGE SCALE GENOMIC DNA]</scope>
    <source>
        <strain evidence="2">NY0173</strain>
    </source>
</reference>